<dbReference type="SUPFAM" id="SSF51735">
    <property type="entry name" value="NAD(P)-binding Rossmann-fold domains"/>
    <property type="match status" value="1"/>
</dbReference>
<evidence type="ECO:0000313" key="6">
    <source>
        <dbReference type="Proteomes" id="UP001287356"/>
    </source>
</evidence>
<dbReference type="Gene3D" id="3.40.50.720">
    <property type="entry name" value="NAD(P)-binding Rossmann-like Domain"/>
    <property type="match status" value="1"/>
</dbReference>
<evidence type="ECO:0000256" key="1">
    <source>
        <dbReference type="ARBA" id="ARBA00022450"/>
    </source>
</evidence>
<dbReference type="InterPro" id="IPR036291">
    <property type="entry name" value="NAD(P)-bd_dom_sf"/>
</dbReference>
<dbReference type="PANTHER" id="PTHR43775:SF13">
    <property type="entry name" value="POLYKETIDE SYNTHASE 1"/>
    <property type="match status" value="1"/>
</dbReference>
<reference evidence="5" key="1">
    <citation type="journal article" date="2023" name="Mol. Phylogenet. Evol.">
        <title>Genome-scale phylogeny and comparative genomics of the fungal order Sordariales.</title>
        <authorList>
            <person name="Hensen N."/>
            <person name="Bonometti L."/>
            <person name="Westerberg I."/>
            <person name="Brannstrom I.O."/>
            <person name="Guillou S."/>
            <person name="Cros-Aarteil S."/>
            <person name="Calhoun S."/>
            <person name="Haridas S."/>
            <person name="Kuo A."/>
            <person name="Mondo S."/>
            <person name="Pangilinan J."/>
            <person name="Riley R."/>
            <person name="LaButti K."/>
            <person name="Andreopoulos B."/>
            <person name="Lipzen A."/>
            <person name="Chen C."/>
            <person name="Yan M."/>
            <person name="Daum C."/>
            <person name="Ng V."/>
            <person name="Clum A."/>
            <person name="Steindorff A."/>
            <person name="Ohm R.A."/>
            <person name="Martin F."/>
            <person name="Silar P."/>
            <person name="Natvig D.O."/>
            <person name="Lalanne C."/>
            <person name="Gautier V."/>
            <person name="Ament-Velasquez S.L."/>
            <person name="Kruys A."/>
            <person name="Hutchinson M.I."/>
            <person name="Powell A.J."/>
            <person name="Barry K."/>
            <person name="Miller A.N."/>
            <person name="Grigoriev I.V."/>
            <person name="Debuchy R."/>
            <person name="Gladieux P."/>
            <person name="Hiltunen Thoren M."/>
            <person name="Johannesson H."/>
        </authorList>
    </citation>
    <scope>NUCLEOTIDE SEQUENCE</scope>
    <source>
        <strain evidence="5">CBS 958.72</strain>
    </source>
</reference>
<dbReference type="InterPro" id="IPR050091">
    <property type="entry name" value="PKS_NRPS_Biosynth_Enz"/>
</dbReference>
<dbReference type="Proteomes" id="UP001287356">
    <property type="component" value="Unassembled WGS sequence"/>
</dbReference>
<comment type="caution">
    <text evidence="5">The sequence shown here is derived from an EMBL/GenBank/DDBJ whole genome shotgun (WGS) entry which is preliminary data.</text>
</comment>
<proteinExistence type="predicted"/>
<feature type="non-terminal residue" evidence="5">
    <location>
        <position position="96"/>
    </location>
</feature>
<dbReference type="GO" id="GO:0044550">
    <property type="term" value="P:secondary metabolite biosynthetic process"/>
    <property type="evidence" value="ECO:0007669"/>
    <property type="project" value="TreeGrafter"/>
</dbReference>
<dbReference type="AlphaFoldDB" id="A0AAE0MYJ3"/>
<sequence length="96" mass="10566">EECAKSLPPICGVIHAAMVLRDVLLESMKHEDYEQVIRPKVSDTWNVHNALENSGVKLDYFVVLSSAAGILGSRGQGAYAAANTFLDAFVQYRVRN</sequence>
<dbReference type="Pfam" id="PF08659">
    <property type="entry name" value="KR"/>
    <property type="match status" value="1"/>
</dbReference>
<evidence type="ECO:0000313" key="5">
    <source>
        <dbReference type="EMBL" id="KAK3361806.1"/>
    </source>
</evidence>
<keyword evidence="1" id="KW-0596">Phosphopantetheine</keyword>
<dbReference type="GO" id="GO:0016491">
    <property type="term" value="F:oxidoreductase activity"/>
    <property type="evidence" value="ECO:0007669"/>
    <property type="project" value="UniProtKB-KW"/>
</dbReference>
<keyword evidence="6" id="KW-1185">Reference proteome</keyword>
<dbReference type="SMART" id="SM00822">
    <property type="entry name" value="PKS_KR"/>
    <property type="match status" value="1"/>
</dbReference>
<accession>A0AAE0MYJ3</accession>
<dbReference type="EMBL" id="JAULSN010000010">
    <property type="protein sequence ID" value="KAK3361806.1"/>
    <property type="molecule type" value="Genomic_DNA"/>
</dbReference>
<dbReference type="InterPro" id="IPR013968">
    <property type="entry name" value="PKS_KR"/>
</dbReference>
<feature type="domain" description="Ketoreductase" evidence="4">
    <location>
        <begin position="1"/>
        <end position="96"/>
    </location>
</feature>
<gene>
    <name evidence="5" type="ORF">B0T24DRAFT_512807</name>
</gene>
<dbReference type="InterPro" id="IPR057326">
    <property type="entry name" value="KR_dom"/>
</dbReference>
<evidence type="ECO:0000256" key="2">
    <source>
        <dbReference type="ARBA" id="ARBA00022553"/>
    </source>
</evidence>
<dbReference type="GO" id="GO:0006633">
    <property type="term" value="P:fatty acid biosynthetic process"/>
    <property type="evidence" value="ECO:0007669"/>
    <property type="project" value="TreeGrafter"/>
</dbReference>
<reference evidence="5" key="2">
    <citation type="submission" date="2023-06" db="EMBL/GenBank/DDBJ databases">
        <authorList>
            <consortium name="Lawrence Berkeley National Laboratory"/>
            <person name="Haridas S."/>
            <person name="Hensen N."/>
            <person name="Bonometti L."/>
            <person name="Westerberg I."/>
            <person name="Brannstrom I.O."/>
            <person name="Guillou S."/>
            <person name="Cros-Aarteil S."/>
            <person name="Calhoun S."/>
            <person name="Kuo A."/>
            <person name="Mondo S."/>
            <person name="Pangilinan J."/>
            <person name="Riley R."/>
            <person name="Labutti K."/>
            <person name="Andreopoulos B."/>
            <person name="Lipzen A."/>
            <person name="Chen C."/>
            <person name="Yanf M."/>
            <person name="Daum C."/>
            <person name="Ng V."/>
            <person name="Clum A."/>
            <person name="Steindorff A."/>
            <person name="Ohm R."/>
            <person name="Martin F."/>
            <person name="Silar P."/>
            <person name="Natvig D."/>
            <person name="Lalanne C."/>
            <person name="Gautier V."/>
            <person name="Ament-Velasquez S.L."/>
            <person name="Kruys A."/>
            <person name="Hutchinson M.I."/>
            <person name="Powell A.J."/>
            <person name="Barry K."/>
            <person name="Miller A.N."/>
            <person name="Grigoriev I.V."/>
            <person name="Debuchy R."/>
            <person name="Gladieux P."/>
            <person name="Thoren M.H."/>
            <person name="Johannesson H."/>
        </authorList>
    </citation>
    <scope>NUCLEOTIDE SEQUENCE</scope>
    <source>
        <strain evidence="5">CBS 958.72</strain>
    </source>
</reference>
<dbReference type="PANTHER" id="PTHR43775">
    <property type="entry name" value="FATTY ACID SYNTHASE"/>
    <property type="match status" value="1"/>
</dbReference>
<name>A0AAE0MYJ3_9PEZI</name>
<dbReference type="GO" id="GO:0004312">
    <property type="term" value="F:fatty acid synthase activity"/>
    <property type="evidence" value="ECO:0007669"/>
    <property type="project" value="TreeGrafter"/>
</dbReference>
<keyword evidence="2" id="KW-0597">Phosphoprotein</keyword>
<keyword evidence="3" id="KW-0560">Oxidoreductase</keyword>
<feature type="non-terminal residue" evidence="5">
    <location>
        <position position="1"/>
    </location>
</feature>
<protein>
    <submittedName>
        <fullName evidence="5">Polyketide synthase</fullName>
    </submittedName>
</protein>
<organism evidence="5 6">
    <name type="scientific">Lasiosphaeria ovina</name>
    <dbReference type="NCBI Taxonomy" id="92902"/>
    <lineage>
        <taxon>Eukaryota</taxon>
        <taxon>Fungi</taxon>
        <taxon>Dikarya</taxon>
        <taxon>Ascomycota</taxon>
        <taxon>Pezizomycotina</taxon>
        <taxon>Sordariomycetes</taxon>
        <taxon>Sordariomycetidae</taxon>
        <taxon>Sordariales</taxon>
        <taxon>Lasiosphaeriaceae</taxon>
        <taxon>Lasiosphaeria</taxon>
    </lineage>
</organism>
<evidence type="ECO:0000256" key="3">
    <source>
        <dbReference type="ARBA" id="ARBA00023002"/>
    </source>
</evidence>
<evidence type="ECO:0000259" key="4">
    <source>
        <dbReference type="SMART" id="SM00822"/>
    </source>
</evidence>